<comment type="caution">
    <text evidence="5">The sequence shown here is derived from an EMBL/GenBank/DDBJ whole genome shotgun (WGS) entry which is preliminary data.</text>
</comment>
<dbReference type="InterPro" id="IPR050511">
    <property type="entry name" value="AMPK_gamma/SDS23_families"/>
</dbReference>
<keyword evidence="6" id="KW-1185">Reference proteome</keyword>
<dbReference type="SUPFAM" id="SSF54631">
    <property type="entry name" value="CBS-domain pair"/>
    <property type="match status" value="2"/>
</dbReference>
<organism evidence="5 6">
    <name type="scientific">Dentiscutata erythropus</name>
    <dbReference type="NCBI Taxonomy" id="1348616"/>
    <lineage>
        <taxon>Eukaryota</taxon>
        <taxon>Fungi</taxon>
        <taxon>Fungi incertae sedis</taxon>
        <taxon>Mucoromycota</taxon>
        <taxon>Glomeromycotina</taxon>
        <taxon>Glomeromycetes</taxon>
        <taxon>Diversisporales</taxon>
        <taxon>Gigasporaceae</taxon>
        <taxon>Dentiscutata</taxon>
    </lineage>
</organism>
<keyword evidence="1" id="KW-0677">Repeat</keyword>
<dbReference type="SMART" id="SM00116">
    <property type="entry name" value="CBS"/>
    <property type="match status" value="4"/>
</dbReference>
<dbReference type="CDD" id="cd02205">
    <property type="entry name" value="CBS_pair_SF"/>
    <property type="match status" value="1"/>
</dbReference>
<feature type="domain" description="CBS" evidence="4">
    <location>
        <begin position="247"/>
        <end position="305"/>
    </location>
</feature>
<dbReference type="Gene3D" id="3.10.580.10">
    <property type="entry name" value="CBS-domain"/>
    <property type="match status" value="2"/>
</dbReference>
<evidence type="ECO:0000256" key="1">
    <source>
        <dbReference type="ARBA" id="ARBA00022737"/>
    </source>
</evidence>
<protein>
    <submittedName>
        <fullName evidence="5">20227_t:CDS:1</fullName>
    </submittedName>
</protein>
<evidence type="ECO:0000256" key="3">
    <source>
        <dbReference type="PROSITE-ProRule" id="PRU00703"/>
    </source>
</evidence>
<dbReference type="EMBL" id="CAJVPY010028000">
    <property type="protein sequence ID" value="CAG8791953.1"/>
    <property type="molecule type" value="Genomic_DNA"/>
</dbReference>
<accession>A0A9N9P812</accession>
<dbReference type="AlphaFoldDB" id="A0A9N9P812"/>
<dbReference type="Pfam" id="PF00571">
    <property type="entry name" value="CBS"/>
    <property type="match status" value="2"/>
</dbReference>
<sequence>MPSNLVELLPTEICEVTSKPSLVVERPTITVREALRKMADNNIVSLPIYSHDSDNIVTIVNIIDILNYIIKEAVSDEKLPSSIHSEKARNLDKQIETVMTLDSDQESYRIFKTDANEGIKKTLEKFSKRLHRSLVIDYDNKVPPFILTQSDVIKYVQAHPECLPTIDFKSSLRSLGLIRDREIVIGHDNESALNVYRGLAENRLIGIAIVNSEHELVGNLSASDLRGLSYESIDNLVLPVLEFLAKLSNCENLLKPVTATPETSLEMALKLLTVNRIHRVWIIDDKRHVKDVVTLTDLISFFIQQ</sequence>
<keyword evidence="2 3" id="KW-0129">CBS domain</keyword>
<evidence type="ECO:0000256" key="2">
    <source>
        <dbReference type="ARBA" id="ARBA00023122"/>
    </source>
</evidence>
<evidence type="ECO:0000313" key="6">
    <source>
        <dbReference type="Proteomes" id="UP000789405"/>
    </source>
</evidence>
<reference evidence="5" key="1">
    <citation type="submission" date="2021-06" db="EMBL/GenBank/DDBJ databases">
        <authorList>
            <person name="Kallberg Y."/>
            <person name="Tangrot J."/>
            <person name="Rosling A."/>
        </authorList>
    </citation>
    <scope>NUCLEOTIDE SEQUENCE</scope>
    <source>
        <strain evidence="5">MA453B</strain>
    </source>
</reference>
<dbReference type="InterPro" id="IPR000644">
    <property type="entry name" value="CBS_dom"/>
</dbReference>
<dbReference type="OrthoDB" id="449052at2759"/>
<dbReference type="PANTHER" id="PTHR13780">
    <property type="entry name" value="AMP-ACTIVATED PROTEIN KINASE, GAMMA REGULATORY SUBUNIT"/>
    <property type="match status" value="1"/>
</dbReference>
<dbReference type="InterPro" id="IPR046342">
    <property type="entry name" value="CBS_dom_sf"/>
</dbReference>
<name>A0A9N9P812_9GLOM</name>
<evidence type="ECO:0000259" key="4">
    <source>
        <dbReference type="PROSITE" id="PS51371"/>
    </source>
</evidence>
<evidence type="ECO:0000313" key="5">
    <source>
        <dbReference type="EMBL" id="CAG8791953.1"/>
    </source>
</evidence>
<gene>
    <name evidence="5" type="ORF">DERYTH_LOCUS21603</name>
</gene>
<dbReference type="Proteomes" id="UP000789405">
    <property type="component" value="Unassembled WGS sequence"/>
</dbReference>
<feature type="domain" description="CBS" evidence="4">
    <location>
        <begin position="16"/>
        <end position="77"/>
    </location>
</feature>
<dbReference type="PANTHER" id="PTHR13780:SF128">
    <property type="entry name" value="CBS DOMAIN-CONTAINING PROTEIN"/>
    <property type="match status" value="1"/>
</dbReference>
<proteinExistence type="predicted"/>
<dbReference type="PROSITE" id="PS51371">
    <property type="entry name" value="CBS"/>
    <property type="match status" value="2"/>
</dbReference>